<dbReference type="RefSeq" id="WP_290291027.1">
    <property type="nucleotide sequence ID" value="NZ_CP047211.1"/>
</dbReference>
<feature type="transmembrane region" description="Helical" evidence="1">
    <location>
        <begin position="92"/>
        <end position="114"/>
    </location>
</feature>
<keyword evidence="3" id="KW-1185">Reference proteome</keyword>
<dbReference type="Proteomes" id="UP001595751">
    <property type="component" value="Unassembled WGS sequence"/>
</dbReference>
<evidence type="ECO:0000313" key="3">
    <source>
        <dbReference type="Proteomes" id="UP001595751"/>
    </source>
</evidence>
<protein>
    <submittedName>
        <fullName evidence="2">Uncharacterized protein</fullName>
    </submittedName>
</protein>
<keyword evidence="1" id="KW-0812">Transmembrane</keyword>
<keyword evidence="1" id="KW-0472">Membrane</keyword>
<dbReference type="EMBL" id="JBHRZN010000001">
    <property type="protein sequence ID" value="MFC3849266.1"/>
    <property type="molecule type" value="Genomic_DNA"/>
</dbReference>
<sequence length="130" mass="14113">MATSTAKRYRGEEHFVDGYVPQSMNAEYSSLHRSATWIGAGLWLASLAAWGCFIFGLAVMGMDSTTAHEAGHVALGDPGYHPSGGGPFNPSLFMWGGLITAIVMDVAGFILILVGRKQYLAYRREFGTRH</sequence>
<name>A0ABV7ZM75_9CORY</name>
<evidence type="ECO:0000313" key="2">
    <source>
        <dbReference type="EMBL" id="MFC3849266.1"/>
    </source>
</evidence>
<proteinExistence type="predicted"/>
<evidence type="ECO:0000256" key="1">
    <source>
        <dbReference type="SAM" id="Phobius"/>
    </source>
</evidence>
<feature type="transmembrane region" description="Helical" evidence="1">
    <location>
        <begin position="37"/>
        <end position="59"/>
    </location>
</feature>
<comment type="caution">
    <text evidence="2">The sequence shown here is derived from an EMBL/GenBank/DDBJ whole genome shotgun (WGS) entry which is preliminary data.</text>
</comment>
<organism evidence="2 3">
    <name type="scientific">Corynebacterium hansenii</name>
    <dbReference type="NCBI Taxonomy" id="394964"/>
    <lineage>
        <taxon>Bacteria</taxon>
        <taxon>Bacillati</taxon>
        <taxon>Actinomycetota</taxon>
        <taxon>Actinomycetes</taxon>
        <taxon>Mycobacteriales</taxon>
        <taxon>Corynebacteriaceae</taxon>
        <taxon>Corynebacterium</taxon>
    </lineage>
</organism>
<keyword evidence="1" id="KW-1133">Transmembrane helix</keyword>
<accession>A0ABV7ZM75</accession>
<reference evidence="3" key="1">
    <citation type="journal article" date="2019" name="Int. J. Syst. Evol. Microbiol.">
        <title>The Global Catalogue of Microorganisms (GCM) 10K type strain sequencing project: providing services to taxonomists for standard genome sequencing and annotation.</title>
        <authorList>
            <consortium name="The Broad Institute Genomics Platform"/>
            <consortium name="The Broad Institute Genome Sequencing Center for Infectious Disease"/>
            <person name="Wu L."/>
            <person name="Ma J."/>
        </authorList>
    </citation>
    <scope>NUCLEOTIDE SEQUENCE [LARGE SCALE GENOMIC DNA]</scope>
    <source>
        <strain evidence="3">CCUG 53252</strain>
    </source>
</reference>
<gene>
    <name evidence="2" type="ORF">ACFORJ_03665</name>
</gene>